<feature type="transmembrane region" description="Helical" evidence="1">
    <location>
        <begin position="178"/>
        <end position="199"/>
    </location>
</feature>
<dbReference type="Proteomes" id="UP000835052">
    <property type="component" value="Unassembled WGS sequence"/>
</dbReference>
<reference evidence="2" key="1">
    <citation type="submission" date="2020-10" db="EMBL/GenBank/DDBJ databases">
        <authorList>
            <person name="Kikuchi T."/>
        </authorList>
    </citation>
    <scope>NUCLEOTIDE SEQUENCE</scope>
    <source>
        <strain evidence="2">NKZ352</strain>
    </source>
</reference>
<accession>A0A8S1GV90</accession>
<keyword evidence="1" id="KW-1133">Transmembrane helix</keyword>
<dbReference type="AlphaFoldDB" id="A0A8S1GV90"/>
<feature type="transmembrane region" description="Helical" evidence="1">
    <location>
        <begin position="120"/>
        <end position="140"/>
    </location>
</feature>
<evidence type="ECO:0000256" key="1">
    <source>
        <dbReference type="SAM" id="Phobius"/>
    </source>
</evidence>
<dbReference type="OrthoDB" id="5788229at2759"/>
<evidence type="ECO:0008006" key="4">
    <source>
        <dbReference type="Google" id="ProtNLM"/>
    </source>
</evidence>
<organism evidence="2 3">
    <name type="scientific">Caenorhabditis auriculariae</name>
    <dbReference type="NCBI Taxonomy" id="2777116"/>
    <lineage>
        <taxon>Eukaryota</taxon>
        <taxon>Metazoa</taxon>
        <taxon>Ecdysozoa</taxon>
        <taxon>Nematoda</taxon>
        <taxon>Chromadorea</taxon>
        <taxon>Rhabditida</taxon>
        <taxon>Rhabditina</taxon>
        <taxon>Rhabditomorpha</taxon>
        <taxon>Rhabditoidea</taxon>
        <taxon>Rhabditidae</taxon>
        <taxon>Peloderinae</taxon>
        <taxon>Caenorhabditis</taxon>
    </lineage>
</organism>
<protein>
    <recommendedName>
        <fullName evidence="4">Gustatory receptor</fullName>
    </recommendedName>
</protein>
<gene>
    <name evidence="2" type="ORF">CAUJ_LOCUS2651</name>
</gene>
<dbReference type="PANTHER" id="PTHR31930">
    <property type="entry name" value="SERPENTINE RECEPTOR, CLASS R"/>
    <property type="match status" value="1"/>
</dbReference>
<dbReference type="PANTHER" id="PTHR31930:SF1">
    <property type="entry name" value="SERPENTINE RECEPTOR, CLASS R"/>
    <property type="match status" value="1"/>
</dbReference>
<evidence type="ECO:0000313" key="2">
    <source>
        <dbReference type="EMBL" id="CAD6186732.1"/>
    </source>
</evidence>
<feature type="transmembrane region" description="Helical" evidence="1">
    <location>
        <begin position="80"/>
        <end position="100"/>
    </location>
</feature>
<keyword evidence="3" id="KW-1185">Reference proteome</keyword>
<keyword evidence="1" id="KW-0812">Transmembrane</keyword>
<dbReference type="InterPro" id="IPR004950">
    <property type="entry name" value="DUF267_CAE_spp"/>
</dbReference>
<evidence type="ECO:0000313" key="3">
    <source>
        <dbReference type="Proteomes" id="UP000835052"/>
    </source>
</evidence>
<feature type="transmembrane region" description="Helical" evidence="1">
    <location>
        <begin position="310"/>
        <end position="335"/>
    </location>
</feature>
<keyword evidence="1" id="KW-0472">Membrane</keyword>
<name>A0A8S1GV90_9PELO</name>
<dbReference type="Pfam" id="PF03268">
    <property type="entry name" value="DUF267"/>
    <property type="match status" value="1"/>
</dbReference>
<dbReference type="EMBL" id="CAJGYM010000005">
    <property type="protein sequence ID" value="CAD6186732.1"/>
    <property type="molecule type" value="Genomic_DNA"/>
</dbReference>
<feature type="transmembrane region" description="Helical" evidence="1">
    <location>
        <begin position="281"/>
        <end position="304"/>
    </location>
</feature>
<proteinExistence type="predicted"/>
<sequence>MSHSPLPAERRQLDIISTLLPQENNAQITDDEMVEAGVHEVFNKPTERIPPSTPTFLGPFAIICRFSGLDGSRFKKGQMFTFRAILSLIAVVVVVTGIVVKMGSQMFSDAKPLSLRWAETNLLGFMALQSLFGAICIIAWTNSGFFDKFEEQLCRVRVLRIANDETLDDYKKYHQISAIFALPIFIVAIGAAFFNIFSGGGQSPLVALDPIVSFFAALATSLALITYISVNVALNREIEYFNKEIANASRFQQLTLPKVLNTYSKRQSDLIQLVRFANENLLRYCTIIPMFTFTAVVNGVYLVGGFRSEISVLNMIIVIGWVIVAGGVTSGCLVAPANVQKNLSQTIDILLHDDVLHSCGDEQMRHTYRVMMDRCLHSNAKLSVLNAFHIDHNSAHTALFVIPNIAMLLVIIKKLGAV</sequence>
<feature type="transmembrane region" description="Helical" evidence="1">
    <location>
        <begin position="211"/>
        <end position="234"/>
    </location>
</feature>
<comment type="caution">
    <text evidence="2">The sequence shown here is derived from an EMBL/GenBank/DDBJ whole genome shotgun (WGS) entry which is preliminary data.</text>
</comment>